<proteinExistence type="predicted"/>
<dbReference type="EMBL" id="HACG01047624">
    <property type="protein sequence ID" value="CEK94489.1"/>
    <property type="molecule type" value="Transcribed_RNA"/>
</dbReference>
<name>A0A0B7BMI6_9EUPU</name>
<reference evidence="1" key="1">
    <citation type="submission" date="2014-12" db="EMBL/GenBank/DDBJ databases">
        <title>Insight into the proteome of Arion vulgaris.</title>
        <authorList>
            <person name="Aradska J."/>
            <person name="Bulat T."/>
            <person name="Smidak R."/>
            <person name="Sarate P."/>
            <person name="Gangsoo J."/>
            <person name="Sialana F."/>
            <person name="Bilban M."/>
            <person name="Lubec G."/>
        </authorList>
    </citation>
    <scope>NUCLEOTIDE SEQUENCE</scope>
    <source>
        <tissue evidence="1">Skin</tissue>
    </source>
</reference>
<dbReference type="AlphaFoldDB" id="A0A0B7BMI6"/>
<evidence type="ECO:0000313" key="1">
    <source>
        <dbReference type="EMBL" id="CEK94489.1"/>
    </source>
</evidence>
<gene>
    <name evidence="1" type="primary">ORF201073</name>
</gene>
<accession>A0A0B7BMI6</accession>
<organism evidence="1">
    <name type="scientific">Arion vulgaris</name>
    <dbReference type="NCBI Taxonomy" id="1028688"/>
    <lineage>
        <taxon>Eukaryota</taxon>
        <taxon>Metazoa</taxon>
        <taxon>Spiralia</taxon>
        <taxon>Lophotrochozoa</taxon>
        <taxon>Mollusca</taxon>
        <taxon>Gastropoda</taxon>
        <taxon>Heterobranchia</taxon>
        <taxon>Euthyneura</taxon>
        <taxon>Panpulmonata</taxon>
        <taxon>Eupulmonata</taxon>
        <taxon>Stylommatophora</taxon>
        <taxon>Helicina</taxon>
        <taxon>Arionoidea</taxon>
        <taxon>Arionidae</taxon>
        <taxon>Arion</taxon>
    </lineage>
</organism>
<sequence length="57" mass="6740">MEGGLQTKRERGRPRRKWIQIVTNGLNMTTEAEHLAYEKEKFRRTVRVANFYSGQVT</sequence>
<protein>
    <submittedName>
        <fullName evidence="1">Uncharacterized protein</fullName>
    </submittedName>
</protein>